<dbReference type="HOGENOM" id="CLU_2625317_0_0_1"/>
<dbReference type="Gramene" id="scaffold_100324.1">
    <property type="protein sequence ID" value="scaffold_100324.1"/>
    <property type="gene ID" value="scaffold_100324.1"/>
</dbReference>
<protein>
    <submittedName>
        <fullName evidence="1">Expressed protein</fullName>
    </submittedName>
</protein>
<reference evidence="2" key="1">
    <citation type="journal article" date="2011" name="Nat. Genet.">
        <title>The Arabidopsis lyrata genome sequence and the basis of rapid genome size change.</title>
        <authorList>
            <person name="Hu T.T."/>
            <person name="Pattyn P."/>
            <person name="Bakker E.G."/>
            <person name="Cao J."/>
            <person name="Cheng J.-F."/>
            <person name="Clark R.M."/>
            <person name="Fahlgren N."/>
            <person name="Fawcett J.A."/>
            <person name="Grimwood J."/>
            <person name="Gundlach H."/>
            <person name="Haberer G."/>
            <person name="Hollister J.D."/>
            <person name="Ossowski S."/>
            <person name="Ottilar R.P."/>
            <person name="Salamov A.A."/>
            <person name="Schneeberger K."/>
            <person name="Spannagl M."/>
            <person name="Wang X."/>
            <person name="Yang L."/>
            <person name="Nasrallah M.E."/>
            <person name="Bergelson J."/>
            <person name="Carrington J.C."/>
            <person name="Gaut B.S."/>
            <person name="Schmutz J."/>
            <person name="Mayer K.F.X."/>
            <person name="Van de Peer Y."/>
            <person name="Grigoriev I.V."/>
            <person name="Nordborg M."/>
            <person name="Weigel D."/>
            <person name="Guo Y.-L."/>
        </authorList>
    </citation>
    <scope>NUCLEOTIDE SEQUENCE [LARGE SCALE GENOMIC DNA]</scope>
    <source>
        <strain evidence="2">cv. MN47</strain>
    </source>
</reference>
<dbReference type="AlphaFoldDB" id="D7KCI0"/>
<name>D7KCI0_ARALL</name>
<keyword evidence="2" id="KW-1185">Reference proteome</keyword>
<sequence>MSFSYTESVSEGVLRFYLISHHFSSNTISSAKNYNPIETKTSRVFSKTVKQEKKKKKKESNFCKNQKERSELKFLSII</sequence>
<dbReference type="EMBL" id="GL348713">
    <property type="protein sequence ID" value="EFH65731.1"/>
    <property type="molecule type" value="Genomic_DNA"/>
</dbReference>
<dbReference type="Proteomes" id="UP000008694">
    <property type="component" value="Unassembled WGS sequence"/>
</dbReference>
<gene>
    <name evidence="1" type="ORF">ARALYDRAFT_887530</name>
</gene>
<accession>D7KCI0</accession>
<evidence type="ECO:0000313" key="1">
    <source>
        <dbReference type="EMBL" id="EFH65731.1"/>
    </source>
</evidence>
<evidence type="ECO:0000313" key="2">
    <source>
        <dbReference type="Proteomes" id="UP000008694"/>
    </source>
</evidence>
<organism evidence="2">
    <name type="scientific">Arabidopsis lyrata subsp. lyrata</name>
    <name type="common">Lyre-leaved rock-cress</name>
    <dbReference type="NCBI Taxonomy" id="81972"/>
    <lineage>
        <taxon>Eukaryota</taxon>
        <taxon>Viridiplantae</taxon>
        <taxon>Streptophyta</taxon>
        <taxon>Embryophyta</taxon>
        <taxon>Tracheophyta</taxon>
        <taxon>Spermatophyta</taxon>
        <taxon>Magnoliopsida</taxon>
        <taxon>eudicotyledons</taxon>
        <taxon>Gunneridae</taxon>
        <taxon>Pentapetalae</taxon>
        <taxon>rosids</taxon>
        <taxon>malvids</taxon>
        <taxon>Brassicales</taxon>
        <taxon>Brassicaceae</taxon>
        <taxon>Camelineae</taxon>
        <taxon>Arabidopsis</taxon>
    </lineage>
</organism>
<proteinExistence type="predicted"/>